<reference evidence="20" key="1">
    <citation type="submission" date="2022-06" db="EMBL/GenBank/DDBJ databases">
        <title>Helicobacter colisuis sp. nov.</title>
        <authorList>
            <person name="Papic B."/>
            <person name="Gruntar I."/>
        </authorList>
    </citation>
    <scope>NUCLEOTIDE SEQUENCE</scope>
    <source>
        <strain evidence="20">11154-15</strain>
    </source>
</reference>
<dbReference type="InterPro" id="IPR012337">
    <property type="entry name" value="RNaseH-like_sf"/>
</dbReference>
<evidence type="ECO:0000256" key="15">
    <source>
        <dbReference type="NCBIfam" id="TIGR00593"/>
    </source>
</evidence>
<keyword evidence="21" id="KW-1185">Reference proteome</keyword>
<dbReference type="CDD" id="cd09859">
    <property type="entry name" value="PIN_53EXO"/>
    <property type="match status" value="1"/>
</dbReference>
<keyword evidence="5 16" id="KW-0548">Nucleotidyltransferase</keyword>
<dbReference type="SMART" id="SM00279">
    <property type="entry name" value="HhH2"/>
    <property type="match status" value="1"/>
</dbReference>
<comment type="similarity">
    <text evidence="1 16">Belongs to the DNA polymerase type-A family.</text>
</comment>
<evidence type="ECO:0000256" key="13">
    <source>
        <dbReference type="ARBA" id="ARBA00023204"/>
    </source>
</evidence>
<organism evidence="20 21">
    <name type="scientific">Helicobacter colisuis</name>
    <dbReference type="NCBI Taxonomy" id="2949739"/>
    <lineage>
        <taxon>Bacteria</taxon>
        <taxon>Pseudomonadati</taxon>
        <taxon>Campylobacterota</taxon>
        <taxon>Epsilonproteobacteria</taxon>
        <taxon>Campylobacterales</taxon>
        <taxon>Helicobacteraceae</taxon>
        <taxon>Helicobacter</taxon>
    </lineage>
</organism>
<dbReference type="InterPro" id="IPR020045">
    <property type="entry name" value="DNA_polI_H3TH"/>
</dbReference>
<evidence type="ECO:0000256" key="16">
    <source>
        <dbReference type="RuleBase" id="RU004460"/>
    </source>
</evidence>
<evidence type="ECO:0000256" key="8">
    <source>
        <dbReference type="ARBA" id="ARBA00022763"/>
    </source>
</evidence>
<feature type="domain" description="DNA-directed DNA polymerase family A palm" evidence="19">
    <location>
        <begin position="662"/>
        <end position="860"/>
    </location>
</feature>
<keyword evidence="12 16" id="KW-0238">DNA-binding</keyword>
<keyword evidence="4 16" id="KW-0808">Transferase</keyword>
<dbReference type="Gene3D" id="3.30.70.370">
    <property type="match status" value="1"/>
</dbReference>
<dbReference type="InterPro" id="IPR036397">
    <property type="entry name" value="RNaseH_sf"/>
</dbReference>
<dbReference type="Gene3D" id="1.10.150.20">
    <property type="entry name" value="5' to 3' exonuclease, C-terminal subdomain"/>
    <property type="match status" value="2"/>
</dbReference>
<keyword evidence="8 16" id="KW-0227">DNA damage</keyword>
<dbReference type="SUPFAM" id="SSF88723">
    <property type="entry name" value="PIN domain-like"/>
    <property type="match status" value="1"/>
</dbReference>
<dbReference type="SUPFAM" id="SSF47807">
    <property type="entry name" value="5' to 3' exonuclease, C-terminal subdomain"/>
    <property type="match status" value="1"/>
</dbReference>
<dbReference type="Pfam" id="PF01612">
    <property type="entry name" value="DNA_pol_A_exo1"/>
    <property type="match status" value="1"/>
</dbReference>
<keyword evidence="7" id="KW-0540">Nuclease</keyword>
<name>A0ABT0TUA9_9HELI</name>
<dbReference type="NCBIfam" id="TIGR00593">
    <property type="entry name" value="pola"/>
    <property type="match status" value="1"/>
</dbReference>
<protein>
    <recommendedName>
        <fullName evidence="3 15">DNA polymerase I</fullName>
        <ecNumber evidence="2 15">2.7.7.7</ecNumber>
    </recommendedName>
</protein>
<dbReference type="InterPro" id="IPR029060">
    <property type="entry name" value="PIN-like_dom_sf"/>
</dbReference>
<dbReference type="SUPFAM" id="SSF56672">
    <property type="entry name" value="DNA/RNA polymerases"/>
    <property type="match status" value="1"/>
</dbReference>
<sequence length="896" mass="102975">MATKTLTIIDTFGFLFRSYFALPPLKNHNGFPTGLLTGFANLIMQLHKDYPKDYLVFALDSKGENFRKQIDPLYKANRPEVPQDLKLQLEVAIRWVEDMGFKNISIEGFEADDVIASINKQVNKLDVNVRIISHDKDLYQLIDKDTFLFNPSKKEEIREEECKEKYGVYPSQFVDYQSIVGDGVDNVPGVKGIGAKGAANLLNNFGSLDAIYEHLDEIPQKRTRELLSVAKDDAYRSRELVRLRDDLLEEFDLSECKMPQDSPLLKILDSLREYDLNSILKKINKNATPQIKDTPIKSQENKQKKQFVYKPHLIGSDLELREFFMALPKESIFSFDTETTSLDVRKAKIVGFSFSVNGIDCYYVPIAHNYLGVESQVSLECARECIKQIFQSQCVIGHNLKYDLEILKTNFDFVAEDFSKVRDSMLLAWLLQSDSLCNLDFLMKKYFNHEMIHYKDIVGKNENFSNISIQRACEYASEDAAACYQLYFKLQSLADKSLLEIAQKVEYPFIQSLMSMELLGIKIDLEYFLRLNAQSREKLHQISEEIFILANKRFNLNSPQQLASVLFDDLKLQTGKKTKIGYSTSELVLNSLYDSHPIIPKILEYRESFKLYSTYIEPLIEHAKNNLEHRIHTSFMQTGTSTGRLSSKNPNLQNIPVKTLEGRRIREGFIAKENYLLVSLDYSQIELRLLAHFSQDKAMIDAFLQDADIHLETAKKIFGEEIAQEKRAVAKSINFGLIYGMGPKKLSETLKISFQEAKTYIQNYFTSFPMIKDFLKKQEEFILENGYSKTLLGRMRKFDFDGIQEYQKAAFLREGINAIFQGSAADIIKMAMNKIIHSSLESKLLLQVHDELIFETPKEIASEEAKKIALIMENIATLRVPLKCSISIGENWGKLK</sequence>
<comment type="function">
    <text evidence="16">In addition to polymerase activity, this DNA polymerase exhibits 3'-5' and 5'-3' exonuclease activity.</text>
</comment>
<evidence type="ECO:0000256" key="5">
    <source>
        <dbReference type="ARBA" id="ARBA00022695"/>
    </source>
</evidence>
<keyword evidence="13 16" id="KW-0234">DNA repair</keyword>
<accession>A0ABT0TUA9</accession>
<dbReference type="PANTHER" id="PTHR10133">
    <property type="entry name" value="DNA POLYMERASE I"/>
    <property type="match status" value="1"/>
</dbReference>
<dbReference type="Pfam" id="PF01367">
    <property type="entry name" value="5_3_exonuc"/>
    <property type="match status" value="1"/>
</dbReference>
<dbReference type="SMART" id="SM00475">
    <property type="entry name" value="53EXOc"/>
    <property type="match status" value="1"/>
</dbReference>
<dbReference type="InterPro" id="IPR002562">
    <property type="entry name" value="3'-5'_exonuclease_dom"/>
</dbReference>
<dbReference type="CDD" id="cd08637">
    <property type="entry name" value="DNA_pol_A_pol_I_C"/>
    <property type="match status" value="1"/>
</dbReference>
<evidence type="ECO:0000256" key="9">
    <source>
        <dbReference type="ARBA" id="ARBA00022801"/>
    </source>
</evidence>
<evidence type="ECO:0000256" key="10">
    <source>
        <dbReference type="ARBA" id="ARBA00022839"/>
    </source>
</evidence>
<dbReference type="SMART" id="SM00482">
    <property type="entry name" value="POLAc"/>
    <property type="match status" value="1"/>
</dbReference>
<keyword evidence="10 16" id="KW-0269">Exonuclease</keyword>
<feature type="domain" description="3'-5' exonuclease" evidence="17">
    <location>
        <begin position="311"/>
        <end position="495"/>
    </location>
</feature>
<comment type="caution">
    <text evidence="20">The sequence shown here is derived from an EMBL/GenBank/DDBJ whole genome shotgun (WGS) entry which is preliminary data.</text>
</comment>
<dbReference type="PANTHER" id="PTHR10133:SF27">
    <property type="entry name" value="DNA POLYMERASE NU"/>
    <property type="match status" value="1"/>
</dbReference>
<dbReference type="Proteomes" id="UP001057522">
    <property type="component" value="Unassembled WGS sequence"/>
</dbReference>
<evidence type="ECO:0000256" key="3">
    <source>
        <dbReference type="ARBA" id="ARBA00020311"/>
    </source>
</evidence>
<evidence type="ECO:0000256" key="4">
    <source>
        <dbReference type="ARBA" id="ARBA00022679"/>
    </source>
</evidence>
<dbReference type="Pfam" id="PF00476">
    <property type="entry name" value="DNA_pol_A"/>
    <property type="match status" value="1"/>
</dbReference>
<proteinExistence type="inferred from homology"/>
<dbReference type="NCBIfam" id="NF004397">
    <property type="entry name" value="PRK05755.1"/>
    <property type="match status" value="1"/>
</dbReference>
<dbReference type="InterPro" id="IPR020046">
    <property type="entry name" value="5-3_exonucl_a-hlix_arch_N"/>
</dbReference>
<dbReference type="EMBL" id="JAMOKX010000002">
    <property type="protein sequence ID" value="MCL9819043.1"/>
    <property type="molecule type" value="Genomic_DNA"/>
</dbReference>
<dbReference type="InterPro" id="IPR019760">
    <property type="entry name" value="DNA-dir_DNA_pol_A_CS"/>
</dbReference>
<dbReference type="SMART" id="SM00474">
    <property type="entry name" value="35EXOc"/>
    <property type="match status" value="1"/>
</dbReference>
<evidence type="ECO:0000256" key="11">
    <source>
        <dbReference type="ARBA" id="ARBA00022932"/>
    </source>
</evidence>
<evidence type="ECO:0000256" key="6">
    <source>
        <dbReference type="ARBA" id="ARBA00022705"/>
    </source>
</evidence>
<dbReference type="PROSITE" id="PS00447">
    <property type="entry name" value="DNA_POLYMERASE_A"/>
    <property type="match status" value="1"/>
</dbReference>
<evidence type="ECO:0000313" key="21">
    <source>
        <dbReference type="Proteomes" id="UP001057522"/>
    </source>
</evidence>
<gene>
    <name evidence="16 20" type="primary">polA</name>
    <name evidence="20" type="ORF">NCR95_02500</name>
</gene>
<keyword evidence="11 16" id="KW-0239">DNA-directed DNA polymerase</keyword>
<dbReference type="Pfam" id="PF02739">
    <property type="entry name" value="5_3_exonuc_N"/>
    <property type="match status" value="1"/>
</dbReference>
<keyword evidence="6 16" id="KW-0235">DNA replication</keyword>
<evidence type="ECO:0000256" key="1">
    <source>
        <dbReference type="ARBA" id="ARBA00007705"/>
    </source>
</evidence>
<dbReference type="InterPro" id="IPR043502">
    <property type="entry name" value="DNA/RNA_pol_sf"/>
</dbReference>
<evidence type="ECO:0000256" key="14">
    <source>
        <dbReference type="ARBA" id="ARBA00049244"/>
    </source>
</evidence>
<dbReference type="GO" id="GO:0003887">
    <property type="term" value="F:DNA-directed DNA polymerase activity"/>
    <property type="evidence" value="ECO:0007669"/>
    <property type="project" value="UniProtKB-EC"/>
</dbReference>
<evidence type="ECO:0000256" key="7">
    <source>
        <dbReference type="ARBA" id="ARBA00022722"/>
    </source>
</evidence>
<dbReference type="InterPro" id="IPR008918">
    <property type="entry name" value="HhH2"/>
</dbReference>
<dbReference type="InterPro" id="IPR002421">
    <property type="entry name" value="5-3_exonuclease"/>
</dbReference>
<dbReference type="InterPro" id="IPR001098">
    <property type="entry name" value="DNA-dir_DNA_pol_A_palm_dom"/>
</dbReference>
<evidence type="ECO:0000256" key="12">
    <source>
        <dbReference type="ARBA" id="ARBA00023125"/>
    </source>
</evidence>
<dbReference type="CDD" id="cd06139">
    <property type="entry name" value="DNA_polA_I_Ecoli_like_exo"/>
    <property type="match status" value="1"/>
</dbReference>
<evidence type="ECO:0000256" key="2">
    <source>
        <dbReference type="ARBA" id="ARBA00012417"/>
    </source>
</evidence>
<dbReference type="Gene3D" id="3.30.420.10">
    <property type="entry name" value="Ribonuclease H-like superfamily/Ribonuclease H"/>
    <property type="match status" value="1"/>
</dbReference>
<dbReference type="RefSeq" id="WP_250603640.1">
    <property type="nucleotide sequence ID" value="NZ_JAMOKX010000002.1"/>
</dbReference>
<dbReference type="PRINTS" id="PR00868">
    <property type="entry name" value="DNAPOLI"/>
</dbReference>
<dbReference type="InterPro" id="IPR036279">
    <property type="entry name" value="5-3_exonuclease_C_sf"/>
</dbReference>
<dbReference type="Gene3D" id="1.20.1060.10">
    <property type="entry name" value="Taq DNA Polymerase, Chain T, domain 4"/>
    <property type="match status" value="1"/>
</dbReference>
<dbReference type="CDD" id="cd09898">
    <property type="entry name" value="H3TH_53EXO"/>
    <property type="match status" value="1"/>
</dbReference>
<dbReference type="SUPFAM" id="SSF53098">
    <property type="entry name" value="Ribonuclease H-like"/>
    <property type="match status" value="1"/>
</dbReference>
<dbReference type="InterPro" id="IPR018320">
    <property type="entry name" value="DNA_polymerase_1"/>
</dbReference>
<dbReference type="InterPro" id="IPR002298">
    <property type="entry name" value="DNA_polymerase_A"/>
</dbReference>
<evidence type="ECO:0000259" key="17">
    <source>
        <dbReference type="SMART" id="SM00474"/>
    </source>
</evidence>
<evidence type="ECO:0000259" key="18">
    <source>
        <dbReference type="SMART" id="SM00475"/>
    </source>
</evidence>
<comment type="catalytic activity">
    <reaction evidence="14 16">
        <text>DNA(n) + a 2'-deoxyribonucleoside 5'-triphosphate = DNA(n+1) + diphosphate</text>
        <dbReference type="Rhea" id="RHEA:22508"/>
        <dbReference type="Rhea" id="RHEA-COMP:17339"/>
        <dbReference type="Rhea" id="RHEA-COMP:17340"/>
        <dbReference type="ChEBI" id="CHEBI:33019"/>
        <dbReference type="ChEBI" id="CHEBI:61560"/>
        <dbReference type="ChEBI" id="CHEBI:173112"/>
        <dbReference type="EC" id="2.7.7.7"/>
    </reaction>
</comment>
<dbReference type="EC" id="2.7.7.7" evidence="2 15"/>
<keyword evidence="9 16" id="KW-0378">Hydrolase</keyword>
<feature type="domain" description="5'-3' exonuclease" evidence="18">
    <location>
        <begin position="3"/>
        <end position="259"/>
    </location>
</feature>
<evidence type="ECO:0000313" key="20">
    <source>
        <dbReference type="EMBL" id="MCL9819043.1"/>
    </source>
</evidence>
<evidence type="ECO:0000259" key="19">
    <source>
        <dbReference type="SMART" id="SM00482"/>
    </source>
</evidence>
<dbReference type="Gene3D" id="3.40.50.1010">
    <property type="entry name" value="5'-nuclease"/>
    <property type="match status" value="1"/>
</dbReference>